<keyword evidence="2" id="KW-1185">Reference proteome</keyword>
<dbReference type="PANTHER" id="PTHR36439">
    <property type="entry name" value="BLL4334 PROTEIN"/>
    <property type="match status" value="1"/>
</dbReference>
<dbReference type="Proteomes" id="UP000244677">
    <property type="component" value="Chromosome"/>
</dbReference>
<dbReference type="RefSeq" id="WP_108738084.1">
    <property type="nucleotide sequence ID" value="NZ_CP020919.1"/>
</dbReference>
<dbReference type="PANTHER" id="PTHR36439:SF1">
    <property type="entry name" value="DUF1697 DOMAIN-CONTAINING PROTEIN"/>
    <property type="match status" value="1"/>
</dbReference>
<reference evidence="1 2" key="1">
    <citation type="submission" date="2017-04" db="EMBL/GenBank/DDBJ databases">
        <title>Complete genome sequence of Flavobacterium kingsejong AJ004.</title>
        <authorList>
            <person name="Lee P.C."/>
        </authorList>
    </citation>
    <scope>NUCLEOTIDE SEQUENCE [LARGE SCALE GENOMIC DNA]</scope>
    <source>
        <strain evidence="1 2">AJ004</strain>
    </source>
</reference>
<dbReference type="SUPFAM" id="SSF160379">
    <property type="entry name" value="SP0830-like"/>
    <property type="match status" value="1"/>
</dbReference>
<gene>
    <name evidence="1" type="ORF">FK004_15730</name>
</gene>
<proteinExistence type="predicted"/>
<dbReference type="InterPro" id="IPR012545">
    <property type="entry name" value="DUF1697"/>
</dbReference>
<accession>A0A2S1LS38</accession>
<organism evidence="1 2">
    <name type="scientific">Flavobacterium kingsejongi</name>
    <dbReference type="NCBI Taxonomy" id="1678728"/>
    <lineage>
        <taxon>Bacteria</taxon>
        <taxon>Pseudomonadati</taxon>
        <taxon>Bacteroidota</taxon>
        <taxon>Flavobacteriia</taxon>
        <taxon>Flavobacteriales</taxon>
        <taxon>Flavobacteriaceae</taxon>
        <taxon>Flavobacterium</taxon>
    </lineage>
</organism>
<dbReference type="EMBL" id="CP020919">
    <property type="protein sequence ID" value="AWG26570.1"/>
    <property type="molecule type" value="Genomic_DNA"/>
</dbReference>
<evidence type="ECO:0000313" key="1">
    <source>
        <dbReference type="EMBL" id="AWG26570.1"/>
    </source>
</evidence>
<evidence type="ECO:0000313" key="2">
    <source>
        <dbReference type="Proteomes" id="UP000244677"/>
    </source>
</evidence>
<dbReference type="OrthoDB" id="9806494at2"/>
<dbReference type="AlphaFoldDB" id="A0A2S1LS38"/>
<evidence type="ECO:0008006" key="3">
    <source>
        <dbReference type="Google" id="ProtNLM"/>
    </source>
</evidence>
<dbReference type="Pfam" id="PF08002">
    <property type="entry name" value="DUF1697"/>
    <property type="match status" value="1"/>
</dbReference>
<dbReference type="PIRSF" id="PIRSF008502">
    <property type="entry name" value="UCP008502"/>
    <property type="match status" value="1"/>
</dbReference>
<sequence>MKSYIALLRGINVSGQKMIKMADLKVVLEANGFQNVATYIQSGNIIFDAPETLENELALRLSKVIADHYHFSVPVLLLDQDALLSIIANNPFLTATDVELKQLYVAFLSDTPLAAATAVLQSAAIAPDLFSIDGKTVYIRYLTSAGVSKLTNKRIENKLQCDSTMRNWKMTVTLSEMLSKRLLEAE</sequence>
<protein>
    <recommendedName>
        <fullName evidence="3">DUF1697 domain-containing protein</fullName>
    </recommendedName>
</protein>
<dbReference type="Gene3D" id="3.30.70.1280">
    <property type="entry name" value="SP0830-like domains"/>
    <property type="match status" value="1"/>
</dbReference>
<name>A0A2S1LS38_9FLAO</name>
<dbReference type="KEGG" id="fki:FK004_15730"/>